<evidence type="ECO:0000313" key="12">
    <source>
        <dbReference type="Proteomes" id="UP001408789"/>
    </source>
</evidence>
<keyword evidence="6 8" id="KW-0408">Iron</keyword>
<keyword evidence="10" id="KW-0472">Membrane</keyword>
<feature type="transmembrane region" description="Helical" evidence="10">
    <location>
        <begin position="6"/>
        <end position="27"/>
    </location>
</feature>
<dbReference type="PANTHER" id="PTHR47955:SF16">
    <property type="entry name" value="CYTOCHROME P450"/>
    <property type="match status" value="1"/>
</dbReference>
<dbReference type="GO" id="GO:0005506">
    <property type="term" value="F:iron ion binding"/>
    <property type="evidence" value="ECO:0007669"/>
    <property type="project" value="InterPro"/>
</dbReference>
<evidence type="ECO:0000256" key="8">
    <source>
        <dbReference type="PIRSR" id="PIRSR602401-1"/>
    </source>
</evidence>
<feature type="binding site" description="axial binding residue" evidence="8">
    <location>
        <position position="439"/>
    </location>
    <ligand>
        <name>heme</name>
        <dbReference type="ChEBI" id="CHEBI:30413"/>
    </ligand>
    <ligandPart>
        <name>Fe</name>
        <dbReference type="ChEBI" id="CHEBI:18248"/>
    </ligandPart>
</feature>
<dbReference type="InterPro" id="IPR017972">
    <property type="entry name" value="Cyt_P450_CS"/>
</dbReference>
<dbReference type="GO" id="GO:0051762">
    <property type="term" value="P:sesquiterpene biosynthetic process"/>
    <property type="evidence" value="ECO:0007669"/>
    <property type="project" value="UniProtKB-ARBA"/>
</dbReference>
<proteinExistence type="inferred from homology"/>
<evidence type="ECO:0000256" key="9">
    <source>
        <dbReference type="RuleBase" id="RU000461"/>
    </source>
</evidence>
<keyword evidence="3 8" id="KW-0349">Heme</keyword>
<keyword evidence="7 9" id="KW-0503">Monooxygenase</keyword>
<dbReference type="EMBL" id="JBCNJP010000012">
    <property type="protein sequence ID" value="KAK9069907.1"/>
    <property type="molecule type" value="Genomic_DNA"/>
</dbReference>
<dbReference type="FunFam" id="1.10.630.10:FF:000011">
    <property type="entry name" value="Cytochrome P450 83B1"/>
    <property type="match status" value="1"/>
</dbReference>
<evidence type="ECO:0000313" key="11">
    <source>
        <dbReference type="EMBL" id="KAK9069907.1"/>
    </source>
</evidence>
<dbReference type="Gene3D" id="1.10.630.10">
    <property type="entry name" value="Cytochrome P450"/>
    <property type="match status" value="1"/>
</dbReference>
<keyword evidence="4 8" id="KW-0479">Metal-binding</keyword>
<dbReference type="InterPro" id="IPR001128">
    <property type="entry name" value="Cyt_P450"/>
</dbReference>
<evidence type="ECO:0000256" key="1">
    <source>
        <dbReference type="ARBA" id="ARBA00004721"/>
    </source>
</evidence>
<evidence type="ECO:0000256" key="7">
    <source>
        <dbReference type="ARBA" id="ARBA00023033"/>
    </source>
</evidence>
<dbReference type="Proteomes" id="UP001408789">
    <property type="component" value="Unassembled WGS sequence"/>
</dbReference>
<gene>
    <name evidence="11" type="ORF">SSX86_010303</name>
</gene>
<protein>
    <recommendedName>
        <fullName evidence="13">Cytochrome P450</fullName>
    </recommendedName>
</protein>
<organism evidence="11 12">
    <name type="scientific">Deinandra increscens subsp. villosa</name>
    <dbReference type="NCBI Taxonomy" id="3103831"/>
    <lineage>
        <taxon>Eukaryota</taxon>
        <taxon>Viridiplantae</taxon>
        <taxon>Streptophyta</taxon>
        <taxon>Embryophyta</taxon>
        <taxon>Tracheophyta</taxon>
        <taxon>Spermatophyta</taxon>
        <taxon>Magnoliopsida</taxon>
        <taxon>eudicotyledons</taxon>
        <taxon>Gunneridae</taxon>
        <taxon>Pentapetalae</taxon>
        <taxon>asterids</taxon>
        <taxon>campanulids</taxon>
        <taxon>Asterales</taxon>
        <taxon>Asteraceae</taxon>
        <taxon>Asteroideae</taxon>
        <taxon>Heliantheae alliance</taxon>
        <taxon>Madieae</taxon>
        <taxon>Madiinae</taxon>
        <taxon>Deinandra</taxon>
    </lineage>
</organism>
<dbReference type="SUPFAM" id="SSF48264">
    <property type="entry name" value="Cytochrome P450"/>
    <property type="match status" value="1"/>
</dbReference>
<name>A0AAP0DBU1_9ASTR</name>
<comment type="pathway">
    <text evidence="1">Secondary metabolite biosynthesis; terpenoid biosynthesis.</text>
</comment>
<dbReference type="PROSITE" id="PS00086">
    <property type="entry name" value="CYTOCHROME_P450"/>
    <property type="match status" value="1"/>
</dbReference>
<dbReference type="PRINTS" id="PR00463">
    <property type="entry name" value="EP450I"/>
</dbReference>
<comment type="cofactor">
    <cofactor evidence="8">
        <name>heme</name>
        <dbReference type="ChEBI" id="CHEBI:30413"/>
    </cofactor>
</comment>
<dbReference type="PANTHER" id="PTHR47955">
    <property type="entry name" value="CYTOCHROME P450 FAMILY 71 PROTEIN"/>
    <property type="match status" value="1"/>
</dbReference>
<keyword evidence="12" id="KW-1185">Reference proteome</keyword>
<dbReference type="GO" id="GO:0020037">
    <property type="term" value="F:heme binding"/>
    <property type="evidence" value="ECO:0007669"/>
    <property type="project" value="InterPro"/>
</dbReference>
<dbReference type="InterPro" id="IPR036396">
    <property type="entry name" value="Cyt_P450_sf"/>
</dbReference>
<dbReference type="GO" id="GO:0016712">
    <property type="term" value="F:oxidoreductase activity, acting on paired donors, with incorporation or reduction of molecular oxygen, reduced flavin or flavoprotein as one donor, and incorporation of one atom of oxygen"/>
    <property type="evidence" value="ECO:0007669"/>
    <property type="project" value="UniProtKB-ARBA"/>
</dbReference>
<evidence type="ECO:0000256" key="5">
    <source>
        <dbReference type="ARBA" id="ARBA00023002"/>
    </source>
</evidence>
<dbReference type="AlphaFoldDB" id="A0AAP0DBU1"/>
<evidence type="ECO:0000256" key="4">
    <source>
        <dbReference type="ARBA" id="ARBA00022723"/>
    </source>
</evidence>
<keyword evidence="5 9" id="KW-0560">Oxidoreductase</keyword>
<sequence length="497" mass="56445">METNLFFTLFPFLSLMICVRIIWISYFSGSKKNSPPSPPRLPIIGNLHNLGSNPHRSLESLSQKYGPLMLLHLGSVPTLVASSSEAAEEIMKTQDLAFASRPNSTILNILLYGCRDIAFGAKGEDWRQLKSLVSSRLLSNAQVKSSQKVREEETNLMISQLAEKSGSATDISPLFDSFAENIMCRVTIGRTYDGVKLINLLKRYLRMFTRLSIGSYIPWLSWVDRVSGLLGEAEEATKKLDEFLEDAIEEHVNKEKGKDDERSEGQDYIDILLNAQKDEKIPFIFHRDTIKAVIMDVFGGGIENTSTNLEWVLSELLRNPRVMKKLQEEVAKVTQRKSMIVEEDLENMPYLKAVVKETLRLHPPVPLLLPRIATKDVKLMGYDIPSGTQVLINIWKIGRDSRFWEEPEEFRPERFLTNSINYKGQHFEWLPFGAGRRICPGVQLSVVIIELAIANIVYKFDFALANGVKHEDLDMSDKYGITVHRKIPLIVSATPRF</sequence>
<evidence type="ECO:0000256" key="2">
    <source>
        <dbReference type="ARBA" id="ARBA00010617"/>
    </source>
</evidence>
<reference evidence="11 12" key="1">
    <citation type="submission" date="2024-04" db="EMBL/GenBank/DDBJ databases">
        <title>The reference genome of an endangered Asteraceae, Deinandra increscens subsp. villosa, native to the Central Coast of California.</title>
        <authorList>
            <person name="Guilliams M."/>
            <person name="Hasenstab-Lehman K."/>
            <person name="Meyer R."/>
            <person name="Mcevoy S."/>
        </authorList>
    </citation>
    <scope>NUCLEOTIDE SEQUENCE [LARGE SCALE GENOMIC DNA]</scope>
    <source>
        <tissue evidence="11">Leaf</tissue>
    </source>
</reference>
<dbReference type="Pfam" id="PF00067">
    <property type="entry name" value="p450"/>
    <property type="match status" value="1"/>
</dbReference>
<accession>A0AAP0DBU1</accession>
<evidence type="ECO:0000256" key="6">
    <source>
        <dbReference type="ARBA" id="ARBA00023004"/>
    </source>
</evidence>
<comment type="similarity">
    <text evidence="2 9">Belongs to the cytochrome P450 family.</text>
</comment>
<evidence type="ECO:0000256" key="3">
    <source>
        <dbReference type="ARBA" id="ARBA00022617"/>
    </source>
</evidence>
<comment type="caution">
    <text evidence="11">The sequence shown here is derived from an EMBL/GenBank/DDBJ whole genome shotgun (WGS) entry which is preliminary data.</text>
</comment>
<keyword evidence="10" id="KW-0812">Transmembrane</keyword>
<dbReference type="PRINTS" id="PR00385">
    <property type="entry name" value="P450"/>
</dbReference>
<keyword evidence="10" id="KW-1133">Transmembrane helix</keyword>
<dbReference type="CDD" id="cd11072">
    <property type="entry name" value="CYP71-like"/>
    <property type="match status" value="1"/>
</dbReference>
<dbReference type="InterPro" id="IPR002401">
    <property type="entry name" value="Cyt_P450_E_grp-I"/>
</dbReference>
<evidence type="ECO:0000256" key="10">
    <source>
        <dbReference type="SAM" id="Phobius"/>
    </source>
</evidence>
<evidence type="ECO:0008006" key="13">
    <source>
        <dbReference type="Google" id="ProtNLM"/>
    </source>
</evidence>